<dbReference type="RefSeq" id="WP_188936171.1">
    <property type="nucleotide sequence ID" value="NZ_BMJC01000005.1"/>
</dbReference>
<feature type="transmembrane region" description="Helical" evidence="5">
    <location>
        <begin position="448"/>
        <end position="468"/>
    </location>
</feature>
<feature type="transmembrane region" description="Helical" evidence="5">
    <location>
        <begin position="79"/>
        <end position="98"/>
    </location>
</feature>
<keyword evidence="8" id="KW-1185">Reference proteome</keyword>
<evidence type="ECO:0000313" key="7">
    <source>
        <dbReference type="EMBL" id="GGB16621.1"/>
    </source>
</evidence>
<feature type="transmembrane region" description="Helical" evidence="5">
    <location>
        <begin position="323"/>
        <end position="342"/>
    </location>
</feature>
<keyword evidence="3 5" id="KW-1133">Transmembrane helix</keyword>
<evidence type="ECO:0000256" key="3">
    <source>
        <dbReference type="ARBA" id="ARBA00022989"/>
    </source>
</evidence>
<dbReference type="PANTHER" id="PTHR37422:SF13">
    <property type="entry name" value="LIPOPOLYSACCHARIDE BIOSYNTHESIS PROTEIN PA4999-RELATED"/>
    <property type="match status" value="1"/>
</dbReference>
<protein>
    <recommendedName>
        <fullName evidence="6">O-antigen ligase-related domain-containing protein</fullName>
    </recommendedName>
</protein>
<comment type="caution">
    <text evidence="7">The sequence shown here is derived from an EMBL/GenBank/DDBJ whole genome shotgun (WGS) entry which is preliminary data.</text>
</comment>
<reference evidence="7" key="2">
    <citation type="submission" date="2020-09" db="EMBL/GenBank/DDBJ databases">
        <authorList>
            <person name="Sun Q."/>
            <person name="Zhou Y."/>
        </authorList>
    </citation>
    <scope>NUCLEOTIDE SEQUENCE</scope>
    <source>
        <strain evidence="7">CGMCC 1.15448</strain>
    </source>
</reference>
<dbReference type="AlphaFoldDB" id="A0A8J2UGY7"/>
<feature type="transmembrane region" description="Helical" evidence="5">
    <location>
        <begin position="474"/>
        <end position="492"/>
    </location>
</feature>
<feature type="transmembrane region" description="Helical" evidence="5">
    <location>
        <begin position="165"/>
        <end position="185"/>
    </location>
</feature>
<dbReference type="GO" id="GO:0016020">
    <property type="term" value="C:membrane"/>
    <property type="evidence" value="ECO:0007669"/>
    <property type="project" value="UniProtKB-SubCell"/>
</dbReference>
<dbReference type="Pfam" id="PF04932">
    <property type="entry name" value="Wzy_C"/>
    <property type="match status" value="1"/>
</dbReference>
<evidence type="ECO:0000256" key="1">
    <source>
        <dbReference type="ARBA" id="ARBA00004141"/>
    </source>
</evidence>
<feature type="transmembrane region" description="Helical" evidence="5">
    <location>
        <begin position="250"/>
        <end position="268"/>
    </location>
</feature>
<dbReference type="InterPro" id="IPR007016">
    <property type="entry name" value="O-antigen_ligase-rel_domated"/>
</dbReference>
<dbReference type="InterPro" id="IPR051533">
    <property type="entry name" value="WaaL-like"/>
</dbReference>
<name>A0A8J2UGY7_9BACT</name>
<feature type="transmembrane region" description="Helical" evidence="5">
    <location>
        <begin position="135"/>
        <end position="153"/>
    </location>
</feature>
<feature type="transmembrane region" description="Helical" evidence="5">
    <location>
        <begin position="56"/>
        <end position="74"/>
    </location>
</feature>
<feature type="transmembrane region" description="Helical" evidence="5">
    <location>
        <begin position="104"/>
        <end position="123"/>
    </location>
</feature>
<comment type="subcellular location">
    <subcellularLocation>
        <location evidence="1">Membrane</location>
        <topology evidence="1">Multi-pass membrane protein</topology>
    </subcellularLocation>
</comment>
<feature type="transmembrane region" description="Helical" evidence="5">
    <location>
        <begin position="280"/>
        <end position="295"/>
    </location>
</feature>
<evidence type="ECO:0000313" key="8">
    <source>
        <dbReference type="Proteomes" id="UP000607559"/>
    </source>
</evidence>
<organism evidence="7 8">
    <name type="scientific">Puia dinghuensis</name>
    <dbReference type="NCBI Taxonomy" id="1792502"/>
    <lineage>
        <taxon>Bacteria</taxon>
        <taxon>Pseudomonadati</taxon>
        <taxon>Bacteroidota</taxon>
        <taxon>Chitinophagia</taxon>
        <taxon>Chitinophagales</taxon>
        <taxon>Chitinophagaceae</taxon>
        <taxon>Puia</taxon>
    </lineage>
</organism>
<accession>A0A8J2UGY7</accession>
<feature type="domain" description="O-antigen ligase-related" evidence="6">
    <location>
        <begin position="284"/>
        <end position="423"/>
    </location>
</feature>
<sequence length="501" mass="56710">MDNNYAIRRKQRVSGRFSKFLAKTFLDEKLNNWFGYILLGLMAATLGYLMPRQPVLGGVVLAVVFGLCVALPCLASARIALYFIVFFNYFIYVVPRLLDVDAQVAKPGIGYDALLVLAMLGFVLRRDNLRQASAYLFRSQVMVWTLILFLMGLLEFFNPLAHSLFGWYTTFRLYLEAILLLFISFHVFSSWKRIDEFLLVLFWASFLCGLYGCIEQWHGLFPFEMVYIAKNKGASVFFAGQVRKFSTTSGPTAFGMDMAAMVVLYTIIGLNEKRKARKRLYLIGVIPMLLASTYSGTRTSNIMMVAGLGLYVLLRMDRKETRMLAIAAVALLLIMIRLPYYGSPTLNRFRTSFEGQHDESNLVRERNRHMIQPYILVHPIGGGLGTTNANGVTYNPGHYLAGFATDDNYLKTALEMGWIGLIISVILLFMVMRTGIREYFTAPSDRNKTVIAACLACIFTFVVGDIAQEGIGEITMVEFFYPCIAILLRANYVPEETPRLR</sequence>
<keyword evidence="2 5" id="KW-0812">Transmembrane</keyword>
<gene>
    <name evidence="7" type="ORF">GCM10011511_45550</name>
</gene>
<keyword evidence="4 5" id="KW-0472">Membrane</keyword>
<reference evidence="7" key="1">
    <citation type="journal article" date="2014" name="Int. J. Syst. Evol. Microbiol.">
        <title>Complete genome sequence of Corynebacterium casei LMG S-19264T (=DSM 44701T), isolated from a smear-ripened cheese.</title>
        <authorList>
            <consortium name="US DOE Joint Genome Institute (JGI-PGF)"/>
            <person name="Walter F."/>
            <person name="Albersmeier A."/>
            <person name="Kalinowski J."/>
            <person name="Ruckert C."/>
        </authorList>
    </citation>
    <scope>NUCLEOTIDE SEQUENCE</scope>
    <source>
        <strain evidence="7">CGMCC 1.15448</strain>
    </source>
</reference>
<evidence type="ECO:0000256" key="5">
    <source>
        <dbReference type="SAM" id="Phobius"/>
    </source>
</evidence>
<dbReference type="Proteomes" id="UP000607559">
    <property type="component" value="Unassembled WGS sequence"/>
</dbReference>
<feature type="transmembrane region" description="Helical" evidence="5">
    <location>
        <begin position="33"/>
        <end position="50"/>
    </location>
</feature>
<dbReference type="PANTHER" id="PTHR37422">
    <property type="entry name" value="TEICHURONIC ACID BIOSYNTHESIS PROTEIN TUAE"/>
    <property type="match status" value="1"/>
</dbReference>
<evidence type="ECO:0000256" key="2">
    <source>
        <dbReference type="ARBA" id="ARBA00022692"/>
    </source>
</evidence>
<evidence type="ECO:0000256" key="4">
    <source>
        <dbReference type="ARBA" id="ARBA00023136"/>
    </source>
</evidence>
<proteinExistence type="predicted"/>
<evidence type="ECO:0000259" key="6">
    <source>
        <dbReference type="Pfam" id="PF04932"/>
    </source>
</evidence>
<feature type="transmembrane region" description="Helical" evidence="5">
    <location>
        <begin position="197"/>
        <end position="217"/>
    </location>
</feature>
<dbReference type="EMBL" id="BMJC01000005">
    <property type="protein sequence ID" value="GGB16621.1"/>
    <property type="molecule type" value="Genomic_DNA"/>
</dbReference>
<feature type="transmembrane region" description="Helical" evidence="5">
    <location>
        <begin position="416"/>
        <end position="436"/>
    </location>
</feature>